<accession>A0AAX6HKF9</accession>
<protein>
    <submittedName>
        <fullName evidence="2">Uncharacterized protein</fullName>
    </submittedName>
</protein>
<name>A0AAX6HKF9_IRIPA</name>
<dbReference type="Proteomes" id="UP001140949">
    <property type="component" value="Unassembled WGS sequence"/>
</dbReference>
<reference evidence="2" key="2">
    <citation type="submission" date="2023-04" db="EMBL/GenBank/DDBJ databases">
        <authorList>
            <person name="Bruccoleri R.E."/>
            <person name="Oakeley E.J."/>
            <person name="Faust A.-M."/>
            <person name="Dessus-Babus S."/>
            <person name="Altorfer M."/>
            <person name="Burckhardt D."/>
            <person name="Oertli M."/>
            <person name="Naumann U."/>
            <person name="Petersen F."/>
            <person name="Wong J."/>
        </authorList>
    </citation>
    <scope>NUCLEOTIDE SEQUENCE</scope>
    <source>
        <strain evidence="2">GSM-AAB239-AS_SAM_17_03QT</strain>
        <tissue evidence="2">Leaf</tissue>
    </source>
</reference>
<dbReference type="EMBL" id="JANAVB010008799">
    <property type="protein sequence ID" value="KAJ6841233.1"/>
    <property type="molecule type" value="Genomic_DNA"/>
</dbReference>
<proteinExistence type="predicted"/>
<sequence>MNMAIGPQDLTDHRTPPGDTQARHLVFTV</sequence>
<comment type="caution">
    <text evidence="2">The sequence shown here is derived from an EMBL/GenBank/DDBJ whole genome shotgun (WGS) entry which is preliminary data.</text>
</comment>
<organism evidence="2 3">
    <name type="scientific">Iris pallida</name>
    <name type="common">Sweet iris</name>
    <dbReference type="NCBI Taxonomy" id="29817"/>
    <lineage>
        <taxon>Eukaryota</taxon>
        <taxon>Viridiplantae</taxon>
        <taxon>Streptophyta</taxon>
        <taxon>Embryophyta</taxon>
        <taxon>Tracheophyta</taxon>
        <taxon>Spermatophyta</taxon>
        <taxon>Magnoliopsida</taxon>
        <taxon>Liliopsida</taxon>
        <taxon>Asparagales</taxon>
        <taxon>Iridaceae</taxon>
        <taxon>Iridoideae</taxon>
        <taxon>Irideae</taxon>
        <taxon>Iris</taxon>
    </lineage>
</organism>
<dbReference type="AlphaFoldDB" id="A0AAX6HKF9"/>
<gene>
    <name evidence="2" type="ORF">M6B38_308295</name>
</gene>
<reference evidence="2" key="1">
    <citation type="journal article" date="2023" name="GigaByte">
        <title>Genome assembly of the bearded iris, Iris pallida Lam.</title>
        <authorList>
            <person name="Bruccoleri R.E."/>
            <person name="Oakeley E.J."/>
            <person name="Faust A.M.E."/>
            <person name="Altorfer M."/>
            <person name="Dessus-Babus S."/>
            <person name="Burckhardt D."/>
            <person name="Oertli M."/>
            <person name="Naumann U."/>
            <person name="Petersen F."/>
            <person name="Wong J."/>
        </authorList>
    </citation>
    <scope>NUCLEOTIDE SEQUENCE</scope>
    <source>
        <strain evidence="2">GSM-AAB239-AS_SAM_17_03QT</strain>
    </source>
</reference>
<evidence type="ECO:0000256" key="1">
    <source>
        <dbReference type="SAM" id="MobiDB-lite"/>
    </source>
</evidence>
<evidence type="ECO:0000313" key="3">
    <source>
        <dbReference type="Proteomes" id="UP001140949"/>
    </source>
</evidence>
<keyword evidence="3" id="KW-1185">Reference proteome</keyword>
<feature type="region of interest" description="Disordered" evidence="1">
    <location>
        <begin position="1"/>
        <end position="29"/>
    </location>
</feature>
<evidence type="ECO:0000313" key="2">
    <source>
        <dbReference type="EMBL" id="KAJ6841233.1"/>
    </source>
</evidence>